<reference evidence="1 2" key="1">
    <citation type="submission" date="2014-12" db="EMBL/GenBank/DDBJ databases">
        <title>Denitrispirillum autotrophicum gen. nov., sp. nov., Denitrifying, Facultatively Autotrophic Bacteria Isolated from Rice Paddy Soil.</title>
        <authorList>
            <person name="Ishii S."/>
            <person name="Ashida N."/>
            <person name="Ohno H."/>
            <person name="Otsuka S."/>
            <person name="Yokota A."/>
            <person name="Senoo K."/>
        </authorList>
    </citation>
    <scope>NUCLEOTIDE SEQUENCE [LARGE SCALE GENOMIC DNA]</scope>
    <source>
        <strain evidence="1 2">TSA66</strain>
    </source>
</reference>
<evidence type="ECO:0008006" key="3">
    <source>
        <dbReference type="Google" id="ProtNLM"/>
    </source>
</evidence>
<gene>
    <name evidence="1" type="ORF">TSA66_18915</name>
</gene>
<accession>A0A0C2BWN7</accession>
<name>A0A0C2BWN7_9BURK</name>
<comment type="caution">
    <text evidence="1">The sequence shown here is derived from an EMBL/GenBank/DDBJ whole genome shotgun (WGS) entry which is preliminary data.</text>
</comment>
<protein>
    <recommendedName>
        <fullName evidence="3">Phasin domain-containing protein</fullName>
    </recommendedName>
</protein>
<sequence>MQRIPLFNPFQAWSALALKTGEMLVASAEVIRHRSARLAAAGPLPNVRDRREFNLMGQEKIDAAAASAFAAGMRLMAINQQIGTMVLKQLISGAGSAFALAMQPALALSGQRQAALLRTAMLNSGTLASKLGNSAAQVAQHALRPIHAAATGNAKRLRKL</sequence>
<dbReference type="AlphaFoldDB" id="A0A0C2BWN7"/>
<dbReference type="OrthoDB" id="5625573at2"/>
<dbReference type="NCBIfam" id="NF045536">
    <property type="entry name" value="phasin_PhaP6"/>
    <property type="match status" value="1"/>
</dbReference>
<keyword evidence="2" id="KW-1185">Reference proteome</keyword>
<evidence type="ECO:0000313" key="2">
    <source>
        <dbReference type="Proteomes" id="UP000031572"/>
    </source>
</evidence>
<dbReference type="InterPro" id="IPR053785">
    <property type="entry name" value="PhaP6-like"/>
</dbReference>
<organism evidence="1 2">
    <name type="scientific">Noviherbaspirillum autotrophicum</name>
    <dbReference type="NCBI Taxonomy" id="709839"/>
    <lineage>
        <taxon>Bacteria</taxon>
        <taxon>Pseudomonadati</taxon>
        <taxon>Pseudomonadota</taxon>
        <taxon>Betaproteobacteria</taxon>
        <taxon>Burkholderiales</taxon>
        <taxon>Oxalobacteraceae</taxon>
        <taxon>Noviherbaspirillum</taxon>
    </lineage>
</organism>
<dbReference type="EMBL" id="JWJG01000028">
    <property type="protein sequence ID" value="KIF82416.1"/>
    <property type="molecule type" value="Genomic_DNA"/>
</dbReference>
<dbReference type="RefSeq" id="WP_040041089.1">
    <property type="nucleotide sequence ID" value="NZ_JWJG01000028.1"/>
</dbReference>
<dbReference type="Proteomes" id="UP000031572">
    <property type="component" value="Unassembled WGS sequence"/>
</dbReference>
<proteinExistence type="predicted"/>
<evidence type="ECO:0000313" key="1">
    <source>
        <dbReference type="EMBL" id="KIF82416.1"/>
    </source>
</evidence>